<dbReference type="PROSITE" id="PS51272">
    <property type="entry name" value="SLH"/>
    <property type="match status" value="3"/>
</dbReference>
<dbReference type="AlphaFoldDB" id="A0A3A1VJ83"/>
<accession>A0A3A1VJ83</accession>
<reference evidence="3 4" key="1">
    <citation type="submission" date="2018-09" db="EMBL/GenBank/DDBJ databases">
        <title>Paenibacillus aracenensis nov. sp. isolated from a cave in southern Spain.</title>
        <authorList>
            <person name="Jurado V."/>
            <person name="Gutierrez-Patricio S."/>
            <person name="Gonzalez-Pimentel J.L."/>
            <person name="Miller A.Z."/>
            <person name="Laiz L."/>
            <person name="Saiz-Jimenez C."/>
        </authorList>
    </citation>
    <scope>NUCLEOTIDE SEQUENCE [LARGE SCALE GENOMIC DNA]</scope>
    <source>
        <strain evidence="3 4">DSM 22867</strain>
    </source>
</reference>
<dbReference type="OrthoDB" id="9798386at2"/>
<dbReference type="PANTHER" id="PTHR43308:SF5">
    <property type="entry name" value="S-LAYER PROTEIN _ PEPTIDOGLYCAN ENDO-BETA-N-ACETYLGLUCOSAMINIDASE"/>
    <property type="match status" value="1"/>
</dbReference>
<dbReference type="Proteomes" id="UP000266482">
    <property type="component" value="Unassembled WGS sequence"/>
</dbReference>
<feature type="domain" description="SLH" evidence="2">
    <location>
        <begin position="897"/>
        <end position="956"/>
    </location>
</feature>
<feature type="chain" id="PRO_5038666451" evidence="1">
    <location>
        <begin position="31"/>
        <end position="1016"/>
    </location>
</feature>
<feature type="signal peptide" evidence="1">
    <location>
        <begin position="1"/>
        <end position="30"/>
    </location>
</feature>
<name>A0A3A1VJ83_9BACL</name>
<organism evidence="3 4">
    <name type="scientific">Paenibacillus nanensis</name>
    <dbReference type="NCBI Taxonomy" id="393251"/>
    <lineage>
        <taxon>Bacteria</taxon>
        <taxon>Bacillati</taxon>
        <taxon>Bacillota</taxon>
        <taxon>Bacilli</taxon>
        <taxon>Bacillales</taxon>
        <taxon>Paenibacillaceae</taxon>
        <taxon>Paenibacillus</taxon>
    </lineage>
</organism>
<evidence type="ECO:0000256" key="1">
    <source>
        <dbReference type="SAM" id="SignalP"/>
    </source>
</evidence>
<proteinExistence type="predicted"/>
<dbReference type="PANTHER" id="PTHR43308">
    <property type="entry name" value="OUTER MEMBRANE PROTEIN ALPHA-RELATED"/>
    <property type="match status" value="1"/>
</dbReference>
<dbReference type="Pfam" id="PF00395">
    <property type="entry name" value="SLH"/>
    <property type="match status" value="3"/>
</dbReference>
<evidence type="ECO:0000313" key="3">
    <source>
        <dbReference type="EMBL" id="RIX60315.1"/>
    </source>
</evidence>
<dbReference type="EMBL" id="QXQA01000001">
    <property type="protein sequence ID" value="RIX60315.1"/>
    <property type="molecule type" value="Genomic_DNA"/>
</dbReference>
<keyword evidence="4" id="KW-1185">Reference proteome</keyword>
<evidence type="ECO:0000259" key="2">
    <source>
        <dbReference type="PROSITE" id="PS51272"/>
    </source>
</evidence>
<comment type="caution">
    <text evidence="3">The sequence shown here is derived from an EMBL/GenBank/DDBJ whole genome shotgun (WGS) entry which is preliminary data.</text>
</comment>
<keyword evidence="1" id="KW-0732">Signal</keyword>
<feature type="domain" description="SLH" evidence="2">
    <location>
        <begin position="961"/>
        <end position="1016"/>
    </location>
</feature>
<feature type="domain" description="SLH" evidence="2">
    <location>
        <begin position="833"/>
        <end position="896"/>
    </location>
</feature>
<dbReference type="RefSeq" id="WP_119597690.1">
    <property type="nucleotide sequence ID" value="NZ_QXQA01000001.1"/>
</dbReference>
<evidence type="ECO:0000313" key="4">
    <source>
        <dbReference type="Proteomes" id="UP000266482"/>
    </source>
</evidence>
<dbReference type="InterPro" id="IPR051465">
    <property type="entry name" value="Cell_Envelope_Struct_Comp"/>
</dbReference>
<sequence>MITNMIKKPKRLLPLLLAAVLTLSAFGAGAKQASAAAVTASPASPVSHYDYFKDAYPSLANADSHVFKTVTYEDLVRLFESQGTFAILIGGAWSNETQADIGYINEVAKQYGVTTIYNFDTKLDGKDVEIADSANKYSHYYVDLVNKYLPNLSTIYDKTDGDPAHLVSYSANGTPVVASKLQAPFLFVYDKDHKAEDGVTPAPVIASLEKHGASESLSYDASYFANSTLIDSYKTKVQNVLSQVPATEYDTLTNWEFIGDAFNQTFWSENPTYNPNIADGNKKVTIFTQGVDNYDVFEHVTYDQLIRLLQTNGNYVILFGGSWCPNTQADIRFIANQAKLKGIDKIYFFDTKLTAGIDVAKTTHPHGNEELQIRTNNHDLAYLYGDLVSTYLTNIKTQNKSAATPAVISYTKEGVSYTADRLQVPYLFAYNKENKDADGAAAPILGHIELMYSWTGAASNVDPAYVFGDGIADGFNNAALLKGLDALYSRLEAVPTGLAAVNASTNRSNDGQITGIKNKALEYKKANEPDTAYRSADSSLDAITGLPAGAYKIRYKAKPGYQGPVTASGKPRTPAEVLYNAGQSVDIVIAATTTVQDPPPVSSGPWPTTPPKVEDAVTTTPAAGNTDILKAKASSETDETTGETLATLPKETLTSLLSKAKESEKAGKSAVIEIEVETAEKTHLAQLTIPKLSFDEITADTDAELSISYAGLGTVTLNAAALQAISTADSTGDVSIIIAKSELTPEGQEILGDRPVYDFTVFVGDEQVSSFNGGRADVSIPYELKAGEKAEAIIVYYVNDEGGLETIRGQYDASSESVNFGTPHFSQYIIGYNAVAFDDVPDSAWFSKAVGYLAARGITTGTGGSSFSPEAPLTRGQFIVLLLNAYGIEEEISGADNFADAGNTYYTGYLAAAKKLGIATGIGDNRFAPEQTLSRQELFTLLYRSLKALEELPSEQTNAAIDSYSDAAHVSPFAQEAVQAFVESGVIAGSNGKLDPLGVTTRAHAAQILYNVLSKN</sequence>
<dbReference type="InterPro" id="IPR001119">
    <property type="entry name" value="SLH_dom"/>
</dbReference>
<protein>
    <submittedName>
        <fullName evidence="3">S-layer homology domain-containing protein</fullName>
    </submittedName>
</protein>
<gene>
    <name evidence="3" type="ORF">D3P08_01740</name>
</gene>